<dbReference type="GO" id="GO:0005975">
    <property type="term" value="P:carbohydrate metabolic process"/>
    <property type="evidence" value="ECO:0007669"/>
    <property type="project" value="InterPro"/>
</dbReference>
<dbReference type="Proteomes" id="UP001152523">
    <property type="component" value="Unassembled WGS sequence"/>
</dbReference>
<organism evidence="1 2">
    <name type="scientific">Cuscuta epithymum</name>
    <dbReference type="NCBI Taxonomy" id="186058"/>
    <lineage>
        <taxon>Eukaryota</taxon>
        <taxon>Viridiplantae</taxon>
        <taxon>Streptophyta</taxon>
        <taxon>Embryophyta</taxon>
        <taxon>Tracheophyta</taxon>
        <taxon>Spermatophyta</taxon>
        <taxon>Magnoliopsida</taxon>
        <taxon>eudicotyledons</taxon>
        <taxon>Gunneridae</taxon>
        <taxon>Pentapetalae</taxon>
        <taxon>asterids</taxon>
        <taxon>lamiids</taxon>
        <taxon>Solanales</taxon>
        <taxon>Convolvulaceae</taxon>
        <taxon>Cuscuteae</taxon>
        <taxon>Cuscuta</taxon>
        <taxon>Cuscuta subgen. Cuscuta</taxon>
    </lineage>
</organism>
<dbReference type="GO" id="GO:0004553">
    <property type="term" value="F:hydrolase activity, hydrolyzing O-glycosyl compounds"/>
    <property type="evidence" value="ECO:0007669"/>
    <property type="project" value="InterPro"/>
</dbReference>
<dbReference type="EMBL" id="CAMAPF010000934">
    <property type="protein sequence ID" value="CAH9124410.1"/>
    <property type="molecule type" value="Genomic_DNA"/>
</dbReference>
<dbReference type="AlphaFoldDB" id="A0AAV0EK22"/>
<evidence type="ECO:0000313" key="1">
    <source>
        <dbReference type="EMBL" id="CAH9124410.1"/>
    </source>
</evidence>
<reference evidence="1" key="1">
    <citation type="submission" date="2022-07" db="EMBL/GenBank/DDBJ databases">
        <authorList>
            <person name="Macas J."/>
            <person name="Novak P."/>
            <person name="Neumann P."/>
        </authorList>
    </citation>
    <scope>NUCLEOTIDE SEQUENCE</scope>
</reference>
<dbReference type="SUPFAM" id="SSF49785">
    <property type="entry name" value="Galactose-binding domain-like"/>
    <property type="match status" value="1"/>
</dbReference>
<keyword evidence="2" id="KW-1185">Reference proteome</keyword>
<name>A0AAV0EK22_9ASTE</name>
<comment type="caution">
    <text evidence="1">The sequence shown here is derived from an EMBL/GenBank/DDBJ whole genome shotgun (WGS) entry which is preliminary data.</text>
</comment>
<accession>A0AAV0EK22</accession>
<protein>
    <submittedName>
        <fullName evidence="1">Uncharacterized protein</fullName>
    </submittedName>
</protein>
<evidence type="ECO:0000313" key="2">
    <source>
        <dbReference type="Proteomes" id="UP001152523"/>
    </source>
</evidence>
<dbReference type="InterPro" id="IPR008979">
    <property type="entry name" value="Galactose-bd-like_sf"/>
</dbReference>
<dbReference type="InterPro" id="IPR001944">
    <property type="entry name" value="Glycoside_Hdrlase_35"/>
</dbReference>
<gene>
    <name evidence="1" type="ORF">CEPIT_LOCUS25966</name>
</gene>
<sequence>MSPSEFIQGQQPALTVQSAGHALHVFVKGRFSGSAYGTKDHPEFKYTLNVALQSGVNKISLSVAIGLPNDGAYYDRRHTGIIGPVVLRGLPNGPRDLSWQKWSYQVGLRGEASNTRSREDRPLGELSVMRFEFQCGIFSGLEMPLSSSSLL</sequence>
<dbReference type="PANTHER" id="PTHR23421">
    <property type="entry name" value="BETA-GALACTOSIDASE RELATED"/>
    <property type="match status" value="1"/>
</dbReference>
<proteinExistence type="predicted"/>